<dbReference type="Proteomes" id="UP000242855">
    <property type="component" value="Chromosome"/>
</dbReference>
<name>A0A250EBV6_9FLAO</name>
<evidence type="ECO:0000313" key="5">
    <source>
        <dbReference type="Proteomes" id="UP000242855"/>
    </source>
</evidence>
<proteinExistence type="predicted"/>
<feature type="transmembrane region" description="Helical" evidence="1">
    <location>
        <begin position="47"/>
        <end position="65"/>
    </location>
</feature>
<dbReference type="InterPro" id="IPR017961">
    <property type="entry name" value="DNA_pol_Y-fam_little_finger"/>
</dbReference>
<dbReference type="InterPro" id="IPR036775">
    <property type="entry name" value="DNA_pol_Y-fam_lit_finger_sf"/>
</dbReference>
<evidence type="ECO:0000259" key="3">
    <source>
        <dbReference type="Pfam" id="PF13438"/>
    </source>
</evidence>
<dbReference type="AlphaFoldDB" id="A0A250EBV6"/>
<feature type="transmembrane region" description="Helical" evidence="1">
    <location>
        <begin position="72"/>
        <end position="90"/>
    </location>
</feature>
<evidence type="ECO:0008006" key="6">
    <source>
        <dbReference type="Google" id="ProtNLM"/>
    </source>
</evidence>
<feature type="transmembrane region" description="Helical" evidence="1">
    <location>
        <begin position="110"/>
        <end position="131"/>
    </location>
</feature>
<dbReference type="RefSeq" id="WP_098029686.1">
    <property type="nucleotide sequence ID" value="NZ_CP022378.1"/>
</dbReference>
<gene>
    <name evidence="4" type="ORF">CGC48_11545</name>
</gene>
<dbReference type="Gene3D" id="3.30.1490.100">
    <property type="entry name" value="DNA polymerase, Y-family, little finger domain"/>
    <property type="match status" value="1"/>
</dbReference>
<dbReference type="Pfam" id="PF13438">
    <property type="entry name" value="DUF4113"/>
    <property type="match status" value="1"/>
</dbReference>
<dbReference type="Pfam" id="PF11799">
    <property type="entry name" value="IMS_C"/>
    <property type="match status" value="1"/>
</dbReference>
<dbReference type="GeneID" id="96782435"/>
<feature type="domain" description="DNA polymerase Y-family little finger" evidence="2">
    <location>
        <begin position="206"/>
        <end position="316"/>
    </location>
</feature>
<feature type="domain" description="DUF4113" evidence="3">
    <location>
        <begin position="331"/>
        <end position="364"/>
    </location>
</feature>
<sequence>MNVILLIRNLLFLSLGFIVLIAFSNFLEVTFFELFVNEKLEYANSSFLLDFVVIAALILYISLTVNKCLFTIPKKTITFFLLIVISFYIYERSFNDFFEFTRFRISDSFAYFDVAFVVVLMHFGHYLKFFVSTDTTDAQKNSIIDDSPISKDKDDQLEGLLKISADKIKKVILENKFAASFTIGLNGEWGDGGEPRYQINTTIQPKKTISTTRTLAKAIRDYEPIRERVSTYAFKCSEKLRKQNSCCRYITVFISTDRFQNYYYGNSLTITLMNPSNSAIELSKSATMALDKIFIPDIAYRKVGVIVSEFVPENARLVSLFDEDHHSKHRQLMNTIDTINKRLGPDKIKLGSMDIQTTWKMNQKIFCISLITHKW</sequence>
<keyword evidence="1" id="KW-0472">Membrane</keyword>
<dbReference type="KEGG" id="ccyn:CGC48_11545"/>
<organism evidence="4 5">
    <name type="scientific">Capnocytophaga cynodegmi</name>
    <dbReference type="NCBI Taxonomy" id="28189"/>
    <lineage>
        <taxon>Bacteria</taxon>
        <taxon>Pseudomonadati</taxon>
        <taxon>Bacteroidota</taxon>
        <taxon>Flavobacteriia</taxon>
        <taxon>Flavobacteriales</taxon>
        <taxon>Flavobacteriaceae</taxon>
        <taxon>Capnocytophaga</taxon>
    </lineage>
</organism>
<dbReference type="InterPro" id="IPR025188">
    <property type="entry name" value="DUF4113"/>
</dbReference>
<feature type="transmembrane region" description="Helical" evidence="1">
    <location>
        <begin position="7"/>
        <end position="27"/>
    </location>
</feature>
<dbReference type="GO" id="GO:0003684">
    <property type="term" value="F:damaged DNA binding"/>
    <property type="evidence" value="ECO:0007669"/>
    <property type="project" value="InterPro"/>
</dbReference>
<evidence type="ECO:0000313" key="4">
    <source>
        <dbReference type="EMBL" id="ATA69196.1"/>
    </source>
</evidence>
<keyword evidence="1" id="KW-1133">Transmembrane helix</keyword>
<protein>
    <recommendedName>
        <fullName evidence="6">DUF4113 domain-containing protein</fullName>
    </recommendedName>
</protein>
<evidence type="ECO:0000259" key="2">
    <source>
        <dbReference type="Pfam" id="PF11799"/>
    </source>
</evidence>
<evidence type="ECO:0000256" key="1">
    <source>
        <dbReference type="SAM" id="Phobius"/>
    </source>
</evidence>
<dbReference type="EMBL" id="CP022378">
    <property type="protein sequence ID" value="ATA69196.1"/>
    <property type="molecule type" value="Genomic_DNA"/>
</dbReference>
<reference evidence="4 5" key="1">
    <citation type="journal article" date="2017" name="Genome Announc.">
        <title>Twelve Complete Reference Genomes of Clinical Isolates in the Capnocytophaga Genus.</title>
        <authorList>
            <person name="Villarma A."/>
            <person name="Gulvik C.A."/>
            <person name="Rowe L.A."/>
            <person name="Sheth M."/>
            <person name="Juieng P."/>
            <person name="Nicholson A.C."/>
            <person name="Loparev V.N."/>
            <person name="McQuiston J.R."/>
        </authorList>
    </citation>
    <scope>NUCLEOTIDE SEQUENCE [LARGE SCALE GENOMIC DNA]</scope>
    <source>
        <strain evidence="4 5">G7591</strain>
    </source>
</reference>
<keyword evidence="1" id="KW-0812">Transmembrane</keyword>
<accession>A0A250EBV6</accession>
<dbReference type="SUPFAM" id="SSF100879">
    <property type="entry name" value="Lesion bypass DNA polymerase (Y-family), little finger domain"/>
    <property type="match status" value="1"/>
</dbReference>
<dbReference type="GO" id="GO:0006281">
    <property type="term" value="P:DNA repair"/>
    <property type="evidence" value="ECO:0007669"/>
    <property type="project" value="InterPro"/>
</dbReference>